<dbReference type="Gene3D" id="1.25.10.10">
    <property type="entry name" value="Leucine-rich Repeat Variant"/>
    <property type="match status" value="1"/>
</dbReference>
<dbReference type="Proteomes" id="UP000663864">
    <property type="component" value="Unassembled WGS sequence"/>
</dbReference>
<proteinExistence type="predicted"/>
<dbReference type="InterPro" id="IPR016024">
    <property type="entry name" value="ARM-type_fold"/>
</dbReference>
<evidence type="ECO:0000313" key="2">
    <source>
        <dbReference type="EMBL" id="CAF4153255.1"/>
    </source>
</evidence>
<dbReference type="AlphaFoldDB" id="A0A819YRB1"/>
<reference evidence="2" key="1">
    <citation type="submission" date="2021-02" db="EMBL/GenBank/DDBJ databases">
        <authorList>
            <person name="Nowell W R."/>
        </authorList>
    </citation>
    <scope>NUCLEOTIDE SEQUENCE</scope>
</reference>
<comment type="caution">
    <text evidence="2">The sequence shown here is derived from an EMBL/GenBank/DDBJ whole genome shotgun (WGS) entry which is preliminary data.</text>
</comment>
<organism evidence="2 3">
    <name type="scientific">Rotaria sordida</name>
    <dbReference type="NCBI Taxonomy" id="392033"/>
    <lineage>
        <taxon>Eukaryota</taxon>
        <taxon>Metazoa</taxon>
        <taxon>Spiralia</taxon>
        <taxon>Gnathifera</taxon>
        <taxon>Rotifera</taxon>
        <taxon>Eurotatoria</taxon>
        <taxon>Bdelloidea</taxon>
        <taxon>Philodinida</taxon>
        <taxon>Philodinidae</taxon>
        <taxon>Rotaria</taxon>
    </lineage>
</organism>
<dbReference type="SUPFAM" id="SSF48371">
    <property type="entry name" value="ARM repeat"/>
    <property type="match status" value="1"/>
</dbReference>
<dbReference type="Proteomes" id="UP000663836">
    <property type="component" value="Unassembled WGS sequence"/>
</dbReference>
<evidence type="ECO:0000313" key="3">
    <source>
        <dbReference type="Proteomes" id="UP000663836"/>
    </source>
</evidence>
<protein>
    <submittedName>
        <fullName evidence="2">Uncharacterized protein</fullName>
    </submittedName>
</protein>
<dbReference type="EMBL" id="CAJOBD010010486">
    <property type="protein sequence ID" value="CAF4153255.1"/>
    <property type="molecule type" value="Genomic_DNA"/>
</dbReference>
<gene>
    <name evidence="2" type="ORF">JBS370_LOCUS34099</name>
    <name evidence="1" type="ORF">ZHD862_LOCUS30451</name>
</gene>
<sequence length="99" mass="11257">MQLYFRRLINIVKHGGYKTRKQTAWTVTNIYVIDQGVISSLCHLLNIIGTKIIQVAFNSLKNIFKLGAAEKQVTSTTNGQINPINVNTNQQFKQGQFQF</sequence>
<evidence type="ECO:0000313" key="1">
    <source>
        <dbReference type="EMBL" id="CAF1348929.1"/>
    </source>
</evidence>
<dbReference type="EMBL" id="CAJNOT010002872">
    <property type="protein sequence ID" value="CAF1348929.1"/>
    <property type="molecule type" value="Genomic_DNA"/>
</dbReference>
<dbReference type="InterPro" id="IPR011989">
    <property type="entry name" value="ARM-like"/>
</dbReference>
<name>A0A819YRB1_9BILA</name>
<accession>A0A819YRB1</accession>